<reference evidence="3 4" key="1">
    <citation type="journal article" date="2021" name="Sci. Rep.">
        <title>Phenotypic and genomic hallmarks of a novel, potentially pathogenic rapidly growing Mycobacterium species related to the Mycobacterium fortuitum complex.</title>
        <authorList>
            <person name="Gharbi R."/>
            <person name="Khanna V."/>
            <person name="Frigui W."/>
            <person name="Mhenni B."/>
            <person name="Brosch R."/>
            <person name="Mardassi H."/>
        </authorList>
    </citation>
    <scope>NUCLEOTIDE SEQUENCE [LARGE SCALE GENOMIC DNA]</scope>
    <source>
        <strain evidence="3 4">TNTM28</strain>
    </source>
</reference>
<sequence>MKYAPLDRQQLLADYEAYEALGAKIAASSHDVLTLTDLHWVASRRERLARAQAAVNHAIVARMATEITAKTACGNSIRDILVNTLRISTSEAQARLDDAEAFGPRCAMTGEPLPPKLPVTAAAQSRGAIGVEHARVIRKFFKKLPAGVSAAARDKAEETLGDAATRLTPDDLKQVANRLSMTIDQDGPEPKDKIRGRRRGIRIGEQDADGLSEVSGFVDPECRAYLMAVNSNWAAPGKCNPDDENPCVDGEPDEDAVKRDVRTTAQRNHDALKAMCRALLASGQLGQHRGLPTTLVVTATLDQMMSGEGWAITGDGSMLHMEDVLRVASHAYHYLCIYDSHTNVPLYLGRTKRIASAGQRLALFGMEGGCTRPGCTAPASWCQVHHRDRDWADGGQTNIDELTLACQPCHRLLTSKGWRTRTGKDGRTEWLPPPILGLGEAG</sequence>
<keyword evidence="3" id="KW-0255">Endonuclease</keyword>
<proteinExistence type="inferred from homology"/>
<protein>
    <submittedName>
        <fullName evidence="3">HNH endonuclease</fullName>
    </submittedName>
</protein>
<keyword evidence="4" id="KW-1185">Reference proteome</keyword>
<dbReference type="SMART" id="SM00507">
    <property type="entry name" value="HNHc"/>
    <property type="match status" value="1"/>
</dbReference>
<dbReference type="Pfam" id="PF01844">
    <property type="entry name" value="HNH"/>
    <property type="match status" value="1"/>
</dbReference>
<comment type="caution">
    <text evidence="3">The sequence shown here is derived from an EMBL/GenBank/DDBJ whole genome shotgun (WGS) entry which is preliminary data.</text>
</comment>
<comment type="similarity">
    <text evidence="1">Belongs to the Rv1128c/1148c/1588c/1702c/1945/3466 family.</text>
</comment>
<name>A0ABS6KJ27_9MYCO</name>
<evidence type="ECO:0000256" key="1">
    <source>
        <dbReference type="ARBA" id="ARBA00023450"/>
    </source>
</evidence>
<accession>A0ABS6KJ27</accession>
<dbReference type="InterPro" id="IPR002711">
    <property type="entry name" value="HNH"/>
</dbReference>
<organism evidence="3 4">
    <name type="scientific">[Mycobacterium] fortunisiensis</name>
    <dbReference type="NCBI Taxonomy" id="2600579"/>
    <lineage>
        <taxon>Bacteria</taxon>
        <taxon>Bacillati</taxon>
        <taxon>Actinomycetota</taxon>
        <taxon>Actinomycetes</taxon>
        <taxon>Mycobacteriales</taxon>
        <taxon>Mycobacteriaceae</taxon>
        <taxon>Mycolicibacterium</taxon>
    </lineage>
</organism>
<feature type="domain" description="HNH nuclease" evidence="2">
    <location>
        <begin position="358"/>
        <end position="411"/>
    </location>
</feature>
<dbReference type="Pfam" id="PF02720">
    <property type="entry name" value="DUF222"/>
    <property type="match status" value="1"/>
</dbReference>
<dbReference type="InterPro" id="IPR003615">
    <property type="entry name" value="HNH_nuc"/>
</dbReference>
<dbReference type="Proteomes" id="UP000812982">
    <property type="component" value="Unassembled WGS sequence"/>
</dbReference>
<dbReference type="GO" id="GO:0004519">
    <property type="term" value="F:endonuclease activity"/>
    <property type="evidence" value="ECO:0007669"/>
    <property type="project" value="UniProtKB-KW"/>
</dbReference>
<keyword evidence="3" id="KW-0540">Nuclease</keyword>
<evidence type="ECO:0000259" key="2">
    <source>
        <dbReference type="SMART" id="SM00507"/>
    </source>
</evidence>
<dbReference type="RefSeq" id="WP_217155561.1">
    <property type="nucleotide sequence ID" value="NZ_VOMB01000009.1"/>
</dbReference>
<dbReference type="CDD" id="cd00085">
    <property type="entry name" value="HNHc"/>
    <property type="match status" value="1"/>
</dbReference>
<evidence type="ECO:0000313" key="3">
    <source>
        <dbReference type="EMBL" id="MBU9763535.1"/>
    </source>
</evidence>
<gene>
    <name evidence="3" type="ORF">FR943_06725</name>
</gene>
<dbReference type="EMBL" id="VOMB01000009">
    <property type="protein sequence ID" value="MBU9763535.1"/>
    <property type="molecule type" value="Genomic_DNA"/>
</dbReference>
<evidence type="ECO:0000313" key="4">
    <source>
        <dbReference type="Proteomes" id="UP000812982"/>
    </source>
</evidence>
<keyword evidence="3" id="KW-0378">Hydrolase</keyword>
<dbReference type="InterPro" id="IPR003870">
    <property type="entry name" value="DUF222"/>
</dbReference>